<proteinExistence type="predicted"/>
<reference evidence="1" key="1">
    <citation type="submission" date="2014-09" db="EMBL/GenBank/DDBJ databases">
        <authorList>
            <person name="Magalhaes I.L.F."/>
            <person name="Oliveira U."/>
            <person name="Santos F.R."/>
            <person name="Vidigal T.H.D.A."/>
            <person name="Brescovit A.D."/>
            <person name="Santos A.J."/>
        </authorList>
    </citation>
    <scope>NUCLEOTIDE SEQUENCE</scope>
    <source>
        <tissue evidence="1">Shoot tissue taken approximately 20 cm above the soil surface</tissue>
    </source>
</reference>
<sequence>MTQGENKNNWKIRSFRCRQTVQNVGMNTQFKLFLSSTS</sequence>
<dbReference type="EMBL" id="GBRH01254324">
    <property type="protein sequence ID" value="JAD43571.1"/>
    <property type="molecule type" value="Transcribed_RNA"/>
</dbReference>
<protein>
    <submittedName>
        <fullName evidence="1">Uncharacterized protein</fullName>
    </submittedName>
</protein>
<name>A0A0A8ZXM2_ARUDO</name>
<evidence type="ECO:0000313" key="1">
    <source>
        <dbReference type="EMBL" id="JAD43571.1"/>
    </source>
</evidence>
<accession>A0A0A8ZXM2</accession>
<reference evidence="1" key="2">
    <citation type="journal article" date="2015" name="Data Brief">
        <title>Shoot transcriptome of the giant reed, Arundo donax.</title>
        <authorList>
            <person name="Barrero R.A."/>
            <person name="Guerrero F.D."/>
            <person name="Moolhuijzen P."/>
            <person name="Goolsby J.A."/>
            <person name="Tidwell J."/>
            <person name="Bellgard S.E."/>
            <person name="Bellgard M.I."/>
        </authorList>
    </citation>
    <scope>NUCLEOTIDE SEQUENCE</scope>
    <source>
        <tissue evidence="1">Shoot tissue taken approximately 20 cm above the soil surface</tissue>
    </source>
</reference>
<dbReference type="AlphaFoldDB" id="A0A0A8ZXM2"/>
<organism evidence="1">
    <name type="scientific">Arundo donax</name>
    <name type="common">Giant reed</name>
    <name type="synonym">Donax arundinaceus</name>
    <dbReference type="NCBI Taxonomy" id="35708"/>
    <lineage>
        <taxon>Eukaryota</taxon>
        <taxon>Viridiplantae</taxon>
        <taxon>Streptophyta</taxon>
        <taxon>Embryophyta</taxon>
        <taxon>Tracheophyta</taxon>
        <taxon>Spermatophyta</taxon>
        <taxon>Magnoliopsida</taxon>
        <taxon>Liliopsida</taxon>
        <taxon>Poales</taxon>
        <taxon>Poaceae</taxon>
        <taxon>PACMAD clade</taxon>
        <taxon>Arundinoideae</taxon>
        <taxon>Arundineae</taxon>
        <taxon>Arundo</taxon>
    </lineage>
</organism>